<dbReference type="Proteomes" id="UP000814128">
    <property type="component" value="Unassembled WGS sequence"/>
</dbReference>
<evidence type="ECO:0000313" key="2">
    <source>
        <dbReference type="Proteomes" id="UP000814128"/>
    </source>
</evidence>
<protein>
    <submittedName>
        <fullName evidence="1">Uncharacterized protein</fullName>
    </submittedName>
</protein>
<comment type="caution">
    <text evidence="1">The sequence shown here is derived from an EMBL/GenBank/DDBJ whole genome shotgun (WGS) entry which is preliminary data.</text>
</comment>
<name>A0ACB8QQP7_9AGAM</name>
<sequence>MPKIGGLTLGKTGTTECPHCHRNIRIGSFKRHLDAHDVSTYHPCPHENCGKRFAQKSALKTHLNIHTGRKPYACKWEGCNSEFGDPASFSRHKRTVHGHGILCPFEDCGIYIKRSDSLKKHIKSQHKADPNNYEHVFAAARKPGRAYTRNTPLPLPLPRTDRAVRSTYSAQALSFAQNFPLVKIASEHDDLHLYAFPSHRSFSPPQSNALTTEQNPECLELQSRPPQSMLLGESIFSPPKSSPLMIMEGVPHAPMPMIAQDLLSPLHMSTNLDRLRVGPCASISPGSLSSISSPSPATPVDYTPSPHIELTGHELFFPTFGEGSLFGEPVSFSSRIDSYSNAMKPDPAPSFSGSVLPAFGTELLQLI</sequence>
<reference evidence="1" key="1">
    <citation type="submission" date="2021-02" db="EMBL/GenBank/DDBJ databases">
        <authorList>
            <consortium name="DOE Joint Genome Institute"/>
            <person name="Ahrendt S."/>
            <person name="Looney B.P."/>
            <person name="Miyauchi S."/>
            <person name="Morin E."/>
            <person name="Drula E."/>
            <person name="Courty P.E."/>
            <person name="Chicoki N."/>
            <person name="Fauchery L."/>
            <person name="Kohler A."/>
            <person name="Kuo A."/>
            <person name="Labutti K."/>
            <person name="Pangilinan J."/>
            <person name="Lipzen A."/>
            <person name="Riley R."/>
            <person name="Andreopoulos W."/>
            <person name="He G."/>
            <person name="Johnson J."/>
            <person name="Barry K.W."/>
            <person name="Grigoriev I.V."/>
            <person name="Nagy L."/>
            <person name="Hibbett D."/>
            <person name="Henrissat B."/>
            <person name="Matheny P.B."/>
            <person name="Labbe J."/>
            <person name="Martin F."/>
        </authorList>
    </citation>
    <scope>NUCLEOTIDE SEQUENCE</scope>
    <source>
        <strain evidence="1">EC-137</strain>
    </source>
</reference>
<proteinExistence type="predicted"/>
<accession>A0ACB8QQP7</accession>
<organism evidence="1 2">
    <name type="scientific">Vararia minispora EC-137</name>
    <dbReference type="NCBI Taxonomy" id="1314806"/>
    <lineage>
        <taxon>Eukaryota</taxon>
        <taxon>Fungi</taxon>
        <taxon>Dikarya</taxon>
        <taxon>Basidiomycota</taxon>
        <taxon>Agaricomycotina</taxon>
        <taxon>Agaricomycetes</taxon>
        <taxon>Russulales</taxon>
        <taxon>Lachnocladiaceae</taxon>
        <taxon>Vararia</taxon>
    </lineage>
</organism>
<reference evidence="1" key="2">
    <citation type="journal article" date="2022" name="New Phytol.">
        <title>Evolutionary transition to the ectomycorrhizal habit in the genomes of a hyperdiverse lineage of mushroom-forming fungi.</title>
        <authorList>
            <person name="Looney B."/>
            <person name="Miyauchi S."/>
            <person name="Morin E."/>
            <person name="Drula E."/>
            <person name="Courty P.E."/>
            <person name="Kohler A."/>
            <person name="Kuo A."/>
            <person name="LaButti K."/>
            <person name="Pangilinan J."/>
            <person name="Lipzen A."/>
            <person name="Riley R."/>
            <person name="Andreopoulos W."/>
            <person name="He G."/>
            <person name="Johnson J."/>
            <person name="Nolan M."/>
            <person name="Tritt A."/>
            <person name="Barry K.W."/>
            <person name="Grigoriev I.V."/>
            <person name="Nagy L.G."/>
            <person name="Hibbett D."/>
            <person name="Henrissat B."/>
            <person name="Matheny P.B."/>
            <person name="Labbe J."/>
            <person name="Martin F.M."/>
        </authorList>
    </citation>
    <scope>NUCLEOTIDE SEQUENCE</scope>
    <source>
        <strain evidence="1">EC-137</strain>
    </source>
</reference>
<keyword evidence="2" id="KW-1185">Reference proteome</keyword>
<gene>
    <name evidence="1" type="ORF">K488DRAFT_84597</name>
</gene>
<dbReference type="EMBL" id="MU273512">
    <property type="protein sequence ID" value="KAI0033751.1"/>
    <property type="molecule type" value="Genomic_DNA"/>
</dbReference>
<evidence type="ECO:0000313" key="1">
    <source>
        <dbReference type="EMBL" id="KAI0033751.1"/>
    </source>
</evidence>